<dbReference type="Gene3D" id="3.15.20.10">
    <property type="entry name" value="Bactericidal permeability-increasing protein, domain 2"/>
    <property type="match status" value="1"/>
</dbReference>
<dbReference type="GO" id="GO:0008289">
    <property type="term" value="F:lipid binding"/>
    <property type="evidence" value="ECO:0007669"/>
    <property type="project" value="InterPro"/>
</dbReference>
<dbReference type="Gene3D" id="3.15.10.10">
    <property type="entry name" value="Bactericidal permeability-increasing protein, domain 1"/>
    <property type="match status" value="1"/>
</dbReference>
<reference evidence="2 3" key="1">
    <citation type="submission" date="2018-09" db="EMBL/GenBank/DDBJ databases">
        <title>whole genome sequence of T. equiperdum IVM-t1 strain.</title>
        <authorList>
            <person name="Suganuma K."/>
        </authorList>
    </citation>
    <scope>NUCLEOTIDE SEQUENCE [LARGE SCALE GENOMIC DNA]</scope>
    <source>
        <strain evidence="2 3">IVM-t1</strain>
    </source>
</reference>
<comment type="caution">
    <text evidence="2">The sequence shown here is derived from an EMBL/GenBank/DDBJ whole genome shotgun (WGS) entry which is preliminary data.</text>
</comment>
<dbReference type="InterPro" id="IPR032942">
    <property type="entry name" value="BPI/LBP/Plunc"/>
</dbReference>
<organism evidence="2 3">
    <name type="scientific">Trypanosoma brucei equiperdum</name>
    <dbReference type="NCBI Taxonomy" id="630700"/>
    <lineage>
        <taxon>Eukaryota</taxon>
        <taxon>Discoba</taxon>
        <taxon>Euglenozoa</taxon>
        <taxon>Kinetoplastea</taxon>
        <taxon>Metakinetoplastina</taxon>
        <taxon>Trypanosomatida</taxon>
        <taxon>Trypanosomatidae</taxon>
        <taxon>Trypanosoma</taxon>
    </lineage>
</organism>
<dbReference type="InterPro" id="IPR017943">
    <property type="entry name" value="Bactericidal_perm-incr_a/b_dom"/>
</dbReference>
<evidence type="ECO:0000313" key="2">
    <source>
        <dbReference type="EMBL" id="RHW72811.1"/>
    </source>
</evidence>
<dbReference type="PANTHER" id="PTHR10504">
    <property type="entry name" value="BACTERICIDAL PERMEABILITY-INCREASING BPI PROTEIN-RELATED"/>
    <property type="match status" value="1"/>
</dbReference>
<feature type="signal peptide" evidence="1">
    <location>
        <begin position="1"/>
        <end position="21"/>
    </location>
</feature>
<proteinExistence type="predicted"/>
<dbReference type="AlphaFoldDB" id="A0A3L6LB62"/>
<dbReference type="PANTHER" id="PTHR10504:SF131">
    <property type="entry name" value="BPI2 DOMAIN-CONTAINING PROTEIN"/>
    <property type="match status" value="1"/>
</dbReference>
<dbReference type="EMBL" id="QSBY01000004">
    <property type="protein sequence ID" value="RHW72811.1"/>
    <property type="molecule type" value="Genomic_DNA"/>
</dbReference>
<protein>
    <submittedName>
        <fullName evidence="2">Expression site-associated (ESAG) protein</fullName>
    </submittedName>
</protein>
<dbReference type="Proteomes" id="UP000266743">
    <property type="component" value="Chromosome 4"/>
</dbReference>
<evidence type="ECO:0000313" key="3">
    <source>
        <dbReference type="Proteomes" id="UP000266743"/>
    </source>
</evidence>
<evidence type="ECO:0000256" key="1">
    <source>
        <dbReference type="SAM" id="SignalP"/>
    </source>
</evidence>
<dbReference type="SUPFAM" id="SSF55394">
    <property type="entry name" value="Bactericidal permeability-increasing protein, BPI"/>
    <property type="match status" value="1"/>
</dbReference>
<feature type="chain" id="PRO_5018204917" evidence="1">
    <location>
        <begin position="22"/>
        <end position="483"/>
    </location>
</feature>
<gene>
    <name evidence="2" type="ORF">DPX39_040010500</name>
</gene>
<keyword evidence="1" id="KW-0732">Signal</keyword>
<name>A0A3L6LB62_9TRYP</name>
<accession>A0A3L6LB62</accession>
<sequence length="483" mass="52088">MPKLFLLLYVTLFYHVSQSLGRIITLPTGSDAGSIELSGEPFPSGDVALVVNDTAIANIMPTVVKMVNNMLDKYTIPSREVNGIQLGDIPITGIKIGNISLEIKHPNKLVLNVTDIVADAEDTTFSKSLVITSCRGKVRASVAVSSASLVLGLSVDDDEKLKITVDDMNVRFAKLNLTPKLVNWCMVFDNFIIKFIKQQEGSIMGNLQGEIPRAAMGPLEEKLNDFIATAPLVFPESPKITDGNLQVLVTIVAPSPGGGSNSSAKTPLLDVPFPERSFGVVASFTAVNTVLVPLVNKSIVKFTKKFAQEFNTSLISAMYPEAYLLCPDCPFMVSVKAETAVHLEPVGLDSLILHLLGIRLALEMKPPEGDPIPAMRLLCNTTVSLSSLYFDSSGAIPLEMDLLDLAIDVETSNIGAIDQLTLNDILSRELRDKVIPAVNEKISTITIFGNTTEPLLNVTSESITFALNVPRGNSSNETSLMTV</sequence>